<keyword evidence="5" id="KW-0808">Transferase</keyword>
<evidence type="ECO:0000256" key="13">
    <source>
        <dbReference type="ARBA" id="ARBA00048889"/>
    </source>
</evidence>
<keyword evidence="17" id="KW-1185">Reference proteome</keyword>
<keyword evidence="8" id="KW-0809">Transit peptide</keyword>
<comment type="subcellular location">
    <subcellularLocation>
        <location evidence="1">Plastid</location>
        <location evidence="1">Chloroplast membrane</location>
        <topology evidence="1">Multi-pass membrane protein</topology>
    </subcellularLocation>
</comment>
<keyword evidence="3" id="KW-0150">Chloroplast</keyword>
<keyword evidence="10 15" id="KW-0472">Membrane</keyword>
<evidence type="ECO:0000256" key="7">
    <source>
        <dbReference type="ARBA" id="ARBA00022777"/>
    </source>
</evidence>
<dbReference type="PANTHER" id="PTHR32523">
    <property type="entry name" value="PHYTOL KINASE 1, CHLOROPLASTIC"/>
    <property type="match status" value="1"/>
</dbReference>
<evidence type="ECO:0000256" key="6">
    <source>
        <dbReference type="ARBA" id="ARBA00022692"/>
    </source>
</evidence>
<feature type="non-terminal residue" evidence="16">
    <location>
        <position position="510"/>
    </location>
</feature>
<reference evidence="16" key="1">
    <citation type="journal article" date="2021" name="Proc. Natl. Acad. Sci. U.S.A.">
        <title>Three genomes in the algal genus Volvox reveal the fate of a haploid sex-determining region after a transition to homothallism.</title>
        <authorList>
            <person name="Yamamoto K."/>
            <person name="Hamaji T."/>
            <person name="Kawai-Toyooka H."/>
            <person name="Matsuzaki R."/>
            <person name="Takahashi F."/>
            <person name="Nishimura Y."/>
            <person name="Kawachi M."/>
            <person name="Noguchi H."/>
            <person name="Minakuchi Y."/>
            <person name="Umen J.G."/>
            <person name="Toyoda A."/>
            <person name="Nozaki H."/>
        </authorList>
    </citation>
    <scope>NUCLEOTIDE SEQUENCE</scope>
    <source>
        <strain evidence="16">NIES-3780</strain>
    </source>
</reference>
<dbReference type="Proteomes" id="UP000747399">
    <property type="component" value="Unassembled WGS sequence"/>
</dbReference>
<sequence>IHIYTHTYIYIYIYIYTYIYIYIYIYIHTYKNTKIHTYIYVPFPLLGCVGGTLGADVPTQLGPIAAAAVAAGALPTLERLVRLRRHNAGPLCGPDTWLQLLMFGPVEQIAALIASAAKWVAAITTCTALRLMRKGGRLVPPPSICVHCNSFVIGDGVNGLPETIKSGAELLDMLVDWKKISRLGPFLGRKPAGKATGDGGGDGDGDGDGDDGDNVQGKDGVGGDATAAGARQWASLTAFAAVKLLPPLVKALQMMASKGAPPKCKFCKIGILKSVDTLMEQTMALMGCGAEWRSMLLQEIDLVGLLGAAAKILRTYAVEAKYDELTIQALTTFRTCLMRAKGAFTCQLHDLAARAPPDPVLDTPLEKADLDVLLGHVNPCGPYFLNLPASLLVLGDAQEGGQCPRLPYAYLLPSPDEIRAAMAPHCCANPACLNLEGPSEASLRQRCGDDGGVGSGGARIWYCSRECSQALSNPSYKREGRASAGGLGGVDERRGLAPSGNCISDGGGGA</sequence>
<gene>
    <name evidence="16" type="ORF">Vafri_4576</name>
</gene>
<feature type="transmembrane region" description="Helical" evidence="15">
    <location>
        <begin position="6"/>
        <end position="25"/>
    </location>
</feature>
<evidence type="ECO:0000313" key="17">
    <source>
        <dbReference type="Proteomes" id="UP000747399"/>
    </source>
</evidence>
<evidence type="ECO:0000256" key="10">
    <source>
        <dbReference type="ARBA" id="ARBA00023136"/>
    </source>
</evidence>
<evidence type="ECO:0000256" key="2">
    <source>
        <dbReference type="ARBA" id="ARBA00010794"/>
    </source>
</evidence>
<comment type="caution">
    <text evidence="16">The sequence shown here is derived from an EMBL/GenBank/DDBJ whole genome shotgun (WGS) entry which is preliminary data.</text>
</comment>
<dbReference type="GO" id="GO:0016020">
    <property type="term" value="C:membrane"/>
    <property type="evidence" value="ECO:0007669"/>
    <property type="project" value="UniProtKB-SubCell"/>
</dbReference>
<keyword evidence="6 15" id="KW-0812">Transmembrane</keyword>
<comment type="pathway">
    <text evidence="11">Cofactor biosynthesis; tocopherol biosynthesis.</text>
</comment>
<evidence type="ECO:0000256" key="15">
    <source>
        <dbReference type="SAM" id="Phobius"/>
    </source>
</evidence>
<organism evidence="16 17">
    <name type="scientific">Volvox africanus</name>
    <dbReference type="NCBI Taxonomy" id="51714"/>
    <lineage>
        <taxon>Eukaryota</taxon>
        <taxon>Viridiplantae</taxon>
        <taxon>Chlorophyta</taxon>
        <taxon>core chlorophytes</taxon>
        <taxon>Chlorophyceae</taxon>
        <taxon>CS clade</taxon>
        <taxon>Chlamydomonadales</taxon>
        <taxon>Volvocaceae</taxon>
        <taxon>Volvox</taxon>
    </lineage>
</organism>
<evidence type="ECO:0000256" key="3">
    <source>
        <dbReference type="ARBA" id="ARBA00022528"/>
    </source>
</evidence>
<keyword evidence="4" id="KW-0934">Plastid</keyword>
<protein>
    <recommendedName>
        <fullName evidence="12">phytol kinase</fullName>
        <ecNumber evidence="12">2.7.1.182</ecNumber>
    </recommendedName>
</protein>
<feature type="region of interest" description="Disordered" evidence="14">
    <location>
        <begin position="476"/>
        <end position="510"/>
    </location>
</feature>
<keyword evidence="9 15" id="KW-1133">Transmembrane helix</keyword>
<evidence type="ECO:0000256" key="1">
    <source>
        <dbReference type="ARBA" id="ARBA00004508"/>
    </source>
</evidence>
<dbReference type="AlphaFoldDB" id="A0A8J4AVA6"/>
<evidence type="ECO:0000256" key="4">
    <source>
        <dbReference type="ARBA" id="ARBA00022640"/>
    </source>
</evidence>
<keyword evidence="7" id="KW-0418">Kinase</keyword>
<dbReference type="EC" id="2.7.1.182" evidence="12"/>
<evidence type="ECO:0000256" key="8">
    <source>
        <dbReference type="ARBA" id="ARBA00022946"/>
    </source>
</evidence>
<evidence type="ECO:0000313" key="16">
    <source>
        <dbReference type="EMBL" id="GIL48425.1"/>
    </source>
</evidence>
<comment type="similarity">
    <text evidence="2">Belongs to the polyprenol kinase family.</text>
</comment>
<accession>A0A8J4AVA6</accession>
<proteinExistence type="inferred from homology"/>
<evidence type="ECO:0000256" key="11">
    <source>
        <dbReference type="ARBA" id="ARBA00024015"/>
    </source>
</evidence>
<dbReference type="PANTHER" id="PTHR32523:SF8">
    <property type="entry name" value="DOLICHOL KINASE"/>
    <property type="match status" value="1"/>
</dbReference>
<dbReference type="InterPro" id="IPR039606">
    <property type="entry name" value="Phytol/farnesol_kinase"/>
</dbReference>
<comment type="catalytic activity">
    <reaction evidence="13">
        <text>phytol + CTP = phytyl phosphate + CDP + H(+)</text>
        <dbReference type="Rhea" id="RHEA:38055"/>
        <dbReference type="ChEBI" id="CHEBI:15378"/>
        <dbReference type="ChEBI" id="CHEBI:17327"/>
        <dbReference type="ChEBI" id="CHEBI:37563"/>
        <dbReference type="ChEBI" id="CHEBI:58069"/>
        <dbReference type="ChEBI" id="CHEBI:75483"/>
        <dbReference type="EC" id="2.7.1.182"/>
    </reaction>
</comment>
<feature type="transmembrane region" description="Helical" evidence="15">
    <location>
        <begin position="37"/>
        <end position="55"/>
    </location>
</feature>
<feature type="region of interest" description="Disordered" evidence="14">
    <location>
        <begin position="191"/>
        <end position="221"/>
    </location>
</feature>
<name>A0A8J4AVA6_9CHLO</name>
<dbReference type="GO" id="GO:0009507">
    <property type="term" value="C:chloroplast"/>
    <property type="evidence" value="ECO:0007669"/>
    <property type="project" value="UniProtKB-SubCell"/>
</dbReference>
<dbReference type="GO" id="GO:0010276">
    <property type="term" value="F:phytol kinase activity"/>
    <property type="evidence" value="ECO:0007669"/>
    <property type="project" value="UniProtKB-EC"/>
</dbReference>
<evidence type="ECO:0000256" key="5">
    <source>
        <dbReference type="ARBA" id="ARBA00022679"/>
    </source>
</evidence>
<evidence type="ECO:0000256" key="12">
    <source>
        <dbReference type="ARBA" id="ARBA00039024"/>
    </source>
</evidence>
<evidence type="ECO:0000256" key="14">
    <source>
        <dbReference type="SAM" id="MobiDB-lite"/>
    </source>
</evidence>
<feature type="compositionally biased region" description="Acidic residues" evidence="14">
    <location>
        <begin position="201"/>
        <end position="213"/>
    </location>
</feature>
<dbReference type="EMBL" id="BNCO01000005">
    <property type="protein sequence ID" value="GIL48425.1"/>
    <property type="molecule type" value="Genomic_DNA"/>
</dbReference>
<evidence type="ECO:0000256" key="9">
    <source>
        <dbReference type="ARBA" id="ARBA00022989"/>
    </source>
</evidence>